<dbReference type="Pfam" id="PF02588">
    <property type="entry name" value="YitT_membrane"/>
    <property type="match status" value="1"/>
</dbReference>
<feature type="transmembrane region" description="Helical" evidence="6">
    <location>
        <begin position="174"/>
        <end position="193"/>
    </location>
</feature>
<dbReference type="Proteomes" id="UP001208567">
    <property type="component" value="Unassembled WGS sequence"/>
</dbReference>
<dbReference type="PANTHER" id="PTHR33545">
    <property type="entry name" value="UPF0750 MEMBRANE PROTEIN YITT-RELATED"/>
    <property type="match status" value="1"/>
</dbReference>
<dbReference type="InterPro" id="IPR051461">
    <property type="entry name" value="UPF0750_membrane"/>
</dbReference>
<protein>
    <submittedName>
        <fullName evidence="8">Membrane protein</fullName>
    </submittedName>
</protein>
<dbReference type="InterPro" id="IPR019264">
    <property type="entry name" value="DUF2179"/>
</dbReference>
<dbReference type="Pfam" id="PF10035">
    <property type="entry name" value="DUF2179"/>
    <property type="match status" value="1"/>
</dbReference>
<keyword evidence="5 6" id="KW-0472">Membrane</keyword>
<evidence type="ECO:0000256" key="1">
    <source>
        <dbReference type="ARBA" id="ARBA00004651"/>
    </source>
</evidence>
<accession>A0ABQ5N2W0</accession>
<evidence type="ECO:0000256" key="5">
    <source>
        <dbReference type="ARBA" id="ARBA00023136"/>
    </source>
</evidence>
<dbReference type="Gene3D" id="3.30.70.120">
    <property type="match status" value="1"/>
</dbReference>
<feature type="transmembrane region" description="Helical" evidence="6">
    <location>
        <begin position="12"/>
        <end position="35"/>
    </location>
</feature>
<proteinExistence type="predicted"/>
<dbReference type="InterPro" id="IPR015867">
    <property type="entry name" value="N-reg_PII/ATP_PRibTrfase_C"/>
</dbReference>
<keyword evidence="4 6" id="KW-1133">Transmembrane helix</keyword>
<evidence type="ECO:0000256" key="4">
    <source>
        <dbReference type="ARBA" id="ARBA00022989"/>
    </source>
</evidence>
<feature type="transmembrane region" description="Helical" evidence="6">
    <location>
        <begin position="148"/>
        <end position="168"/>
    </location>
</feature>
<feature type="domain" description="DUF2179" evidence="7">
    <location>
        <begin position="222"/>
        <end position="276"/>
    </location>
</feature>
<feature type="transmembrane region" description="Helical" evidence="6">
    <location>
        <begin position="108"/>
        <end position="127"/>
    </location>
</feature>
<evidence type="ECO:0000256" key="3">
    <source>
        <dbReference type="ARBA" id="ARBA00022692"/>
    </source>
</evidence>
<comment type="subcellular location">
    <subcellularLocation>
        <location evidence="1">Cell membrane</location>
        <topology evidence="1">Multi-pass membrane protein</topology>
    </subcellularLocation>
</comment>
<organism evidence="8 9">
    <name type="scientific">Clostridium omnivorum</name>
    <dbReference type="NCBI Taxonomy" id="1604902"/>
    <lineage>
        <taxon>Bacteria</taxon>
        <taxon>Bacillati</taxon>
        <taxon>Bacillota</taxon>
        <taxon>Clostridia</taxon>
        <taxon>Eubacteriales</taxon>
        <taxon>Clostridiaceae</taxon>
        <taxon>Clostridium</taxon>
    </lineage>
</organism>
<keyword evidence="3 6" id="KW-0812">Transmembrane</keyword>
<keyword evidence="9" id="KW-1185">Reference proteome</keyword>
<evidence type="ECO:0000256" key="2">
    <source>
        <dbReference type="ARBA" id="ARBA00022475"/>
    </source>
</evidence>
<feature type="transmembrane region" description="Helical" evidence="6">
    <location>
        <begin position="55"/>
        <end position="71"/>
    </location>
</feature>
<evidence type="ECO:0000259" key="7">
    <source>
        <dbReference type="Pfam" id="PF10035"/>
    </source>
</evidence>
<dbReference type="RefSeq" id="WP_264848817.1">
    <property type="nucleotide sequence ID" value="NZ_BRXR01000001.1"/>
</dbReference>
<evidence type="ECO:0000313" key="9">
    <source>
        <dbReference type="Proteomes" id="UP001208567"/>
    </source>
</evidence>
<dbReference type="PIRSF" id="PIRSF006483">
    <property type="entry name" value="Membrane_protein_YitT"/>
    <property type="match status" value="1"/>
</dbReference>
<sequence>MVKEKKDFFKRIALVSLGSLLYAIAINIFIAPHRLLSGGIAGISLLTQYITNVPSGYWVFILNIPIFILGLKKVDKDFVFFSMIGMVTMSIFLVLTKNISSIFVVKDLFISTLFGAVISGFGMGLIFRNRASQGGTDIIAVIIRNKNGAKMSTLYFILNGAIVLLGVFFTNLELTLYTVVLMFVKSIVIDKVISGFEQKKIIMIVTEKEKEMSNMIMKETGRGTTYLYGEGSYSGEKKKIIYSLLTTKELNHIKGLVEKIDSNALISISEAEEIRGKGFLKPAL</sequence>
<comment type="caution">
    <text evidence="8">The sequence shown here is derived from an EMBL/GenBank/DDBJ whole genome shotgun (WGS) entry which is preliminary data.</text>
</comment>
<name>A0ABQ5N2W0_9CLOT</name>
<dbReference type="PANTHER" id="PTHR33545:SF5">
    <property type="entry name" value="UPF0750 MEMBRANE PROTEIN YITT"/>
    <property type="match status" value="1"/>
</dbReference>
<dbReference type="EMBL" id="BRXR01000001">
    <property type="protein sequence ID" value="GLC29525.1"/>
    <property type="molecule type" value="Genomic_DNA"/>
</dbReference>
<keyword evidence="2" id="KW-1003">Cell membrane</keyword>
<dbReference type="InterPro" id="IPR003740">
    <property type="entry name" value="YitT"/>
</dbReference>
<reference evidence="8 9" key="1">
    <citation type="journal article" date="2024" name="Int. J. Syst. Evol. Microbiol.">
        <title>Clostridium omnivorum sp. nov., isolated from anoxic soil under the treatment of reductive soil disinfestation.</title>
        <authorList>
            <person name="Ueki A."/>
            <person name="Tonouchi A."/>
            <person name="Kaku N."/>
            <person name="Honma S."/>
            <person name="Ueki K."/>
        </authorList>
    </citation>
    <scope>NUCLEOTIDE SEQUENCE [LARGE SCALE GENOMIC DNA]</scope>
    <source>
        <strain evidence="8 9">E14</strain>
    </source>
</reference>
<dbReference type="CDD" id="cd16380">
    <property type="entry name" value="YitT_C"/>
    <property type="match status" value="1"/>
</dbReference>
<evidence type="ECO:0000313" key="8">
    <source>
        <dbReference type="EMBL" id="GLC29525.1"/>
    </source>
</evidence>
<evidence type="ECO:0000256" key="6">
    <source>
        <dbReference type="SAM" id="Phobius"/>
    </source>
</evidence>
<gene>
    <name evidence="8" type="ORF">bsdE14_09350</name>
</gene>
<feature type="transmembrane region" description="Helical" evidence="6">
    <location>
        <begin position="78"/>
        <end position="96"/>
    </location>
</feature>